<feature type="domain" description="HAMP" evidence="17">
    <location>
        <begin position="129"/>
        <end position="175"/>
    </location>
</feature>
<keyword evidence="5" id="KW-0597">Phosphoprotein</keyword>
<keyword evidence="12" id="KW-0902">Two-component regulatory system</keyword>
<evidence type="ECO:0000256" key="11">
    <source>
        <dbReference type="ARBA" id="ARBA00022989"/>
    </source>
</evidence>
<evidence type="ECO:0000256" key="13">
    <source>
        <dbReference type="ARBA" id="ARBA00023136"/>
    </source>
</evidence>
<dbReference type="SMART" id="SM00387">
    <property type="entry name" value="HATPase_c"/>
    <property type="match status" value="1"/>
</dbReference>
<comment type="caution">
    <text evidence="18">The sequence shown here is derived from an EMBL/GenBank/DDBJ whole genome shotgun (WGS) entry which is preliminary data.</text>
</comment>
<dbReference type="Pfam" id="PF00512">
    <property type="entry name" value="HisKA"/>
    <property type="match status" value="1"/>
</dbReference>
<feature type="domain" description="Histidine kinase" evidence="16">
    <location>
        <begin position="190"/>
        <end position="406"/>
    </location>
</feature>
<evidence type="ECO:0000256" key="6">
    <source>
        <dbReference type="ARBA" id="ARBA00022679"/>
    </source>
</evidence>
<dbReference type="InterPro" id="IPR003661">
    <property type="entry name" value="HisK_dim/P_dom"/>
</dbReference>
<dbReference type="PROSITE" id="PS50885">
    <property type="entry name" value="HAMP"/>
    <property type="match status" value="2"/>
</dbReference>
<dbReference type="PANTHER" id="PTHR45528:SF1">
    <property type="entry name" value="SENSOR HISTIDINE KINASE CPXA"/>
    <property type="match status" value="1"/>
</dbReference>
<dbReference type="SUPFAM" id="SSF55874">
    <property type="entry name" value="ATPase domain of HSP90 chaperone/DNA topoisomerase II/histidine kinase"/>
    <property type="match status" value="1"/>
</dbReference>
<feature type="compositionally biased region" description="Basic and acidic residues" evidence="14">
    <location>
        <begin position="424"/>
        <end position="437"/>
    </location>
</feature>
<evidence type="ECO:0000256" key="9">
    <source>
        <dbReference type="ARBA" id="ARBA00022777"/>
    </source>
</evidence>
<dbReference type="SMART" id="SM00304">
    <property type="entry name" value="HAMP"/>
    <property type="match status" value="2"/>
</dbReference>
<keyword evidence="10" id="KW-0067">ATP-binding</keyword>
<comment type="subcellular location">
    <subcellularLocation>
        <location evidence="2">Cell membrane</location>
        <topology evidence="2">Multi-pass membrane protein</topology>
    </subcellularLocation>
</comment>
<keyword evidence="11 15" id="KW-1133">Transmembrane helix</keyword>
<keyword evidence="4" id="KW-1003">Cell membrane</keyword>
<dbReference type="CDD" id="cd06225">
    <property type="entry name" value="HAMP"/>
    <property type="match status" value="2"/>
</dbReference>
<evidence type="ECO:0000256" key="8">
    <source>
        <dbReference type="ARBA" id="ARBA00022741"/>
    </source>
</evidence>
<dbReference type="PROSITE" id="PS50109">
    <property type="entry name" value="HIS_KIN"/>
    <property type="match status" value="1"/>
</dbReference>
<dbReference type="Gene3D" id="2.60.40.1630">
    <property type="entry name" value="bacillus anthracis domain"/>
    <property type="match status" value="1"/>
</dbReference>
<evidence type="ECO:0000256" key="12">
    <source>
        <dbReference type="ARBA" id="ARBA00023012"/>
    </source>
</evidence>
<feature type="transmembrane region" description="Helical" evidence="15">
    <location>
        <begin position="58"/>
        <end position="78"/>
    </location>
</feature>
<evidence type="ECO:0000313" key="18">
    <source>
        <dbReference type="EMBL" id="NGZ76547.1"/>
    </source>
</evidence>
<protein>
    <recommendedName>
        <fullName evidence="3">histidine kinase</fullName>
        <ecNumber evidence="3">2.7.13.3</ecNumber>
    </recommendedName>
</protein>
<dbReference type="Proteomes" id="UP000800303">
    <property type="component" value="Unassembled WGS sequence"/>
</dbReference>
<evidence type="ECO:0000259" key="16">
    <source>
        <dbReference type="PROSITE" id="PS50109"/>
    </source>
</evidence>
<dbReference type="InterPro" id="IPR004358">
    <property type="entry name" value="Sig_transdc_His_kin-like_C"/>
</dbReference>
<dbReference type="PRINTS" id="PR00344">
    <property type="entry name" value="BCTRLSENSOR"/>
</dbReference>
<accession>A0ABX0F6Y3</accession>
<proteinExistence type="predicted"/>
<keyword evidence="8" id="KW-0547">Nucleotide-binding</keyword>
<evidence type="ECO:0000256" key="4">
    <source>
        <dbReference type="ARBA" id="ARBA00022475"/>
    </source>
</evidence>
<dbReference type="Gene3D" id="6.10.340.10">
    <property type="match status" value="2"/>
</dbReference>
<keyword evidence="19" id="KW-1185">Reference proteome</keyword>
<keyword evidence="9" id="KW-0418">Kinase</keyword>
<comment type="catalytic activity">
    <reaction evidence="1">
        <text>ATP + protein L-histidine = ADP + protein N-phospho-L-histidine.</text>
        <dbReference type="EC" id="2.7.13.3"/>
    </reaction>
</comment>
<dbReference type="CDD" id="cd00082">
    <property type="entry name" value="HisKA"/>
    <property type="match status" value="1"/>
</dbReference>
<keyword evidence="7 15" id="KW-0812">Transmembrane</keyword>
<dbReference type="InterPro" id="IPR050398">
    <property type="entry name" value="HssS/ArlS-like"/>
</dbReference>
<evidence type="ECO:0000256" key="1">
    <source>
        <dbReference type="ARBA" id="ARBA00000085"/>
    </source>
</evidence>
<dbReference type="InterPro" id="IPR003660">
    <property type="entry name" value="HAMP_dom"/>
</dbReference>
<dbReference type="EMBL" id="JAAFGS010000004">
    <property type="protein sequence ID" value="NGZ76547.1"/>
    <property type="molecule type" value="Genomic_DNA"/>
</dbReference>
<feature type="transmembrane region" description="Helical" evidence="15">
    <location>
        <begin position="12"/>
        <end position="38"/>
    </location>
</feature>
<dbReference type="InterPro" id="IPR036097">
    <property type="entry name" value="HisK_dim/P_sf"/>
</dbReference>
<evidence type="ECO:0000256" key="10">
    <source>
        <dbReference type="ARBA" id="ARBA00022840"/>
    </source>
</evidence>
<dbReference type="SUPFAM" id="SSF47384">
    <property type="entry name" value="Homodimeric domain of signal transducing histidine kinase"/>
    <property type="match status" value="1"/>
</dbReference>
<name>A0ABX0F6Y3_9BACL</name>
<keyword evidence="13 15" id="KW-0472">Membrane</keyword>
<sequence>MRTQWLYTIRWRLMLIMVASLALTGAAIFFGYFMAGALQKTKYAAVPINWIIENAGSLRVMIIAGILLFPIMFFLASIRLVRDLRSLNVGLQEIAAGRFGHAVTVKGKDELSLIAERMNRLSSEWDHDLAEMTRGLEEIAGGQFEHRIREIPNPKLGEVARSINRMSEQLKRSIAEERNAEKTKNDLITGVSHDLRTPLTSILGFLEVIEKDRYQDEVEMRYYINIAYEKSLALRRLIDELFEYTRINNGLPLELSELDVAGLLGQLAEEFVPITEKAGMEIRLHLPEEDFKIRADGGLLVRAYENIIANAIRHGKSSEFIDIEIGRDEEMLVVRIRNYGEPIPEGDLPFIFDRFYRGDRSRSKQSGGTGLGLAITKSIIEVHGGCITAHSSQKATWFETKLPFSGLKQAQETAAAESRSALPDNERAAERTAERMPEPFPESAPTAEPDPAAKRKRPPWRPRFFRSGLAAIPMIVLLVGAIVLVSVENVFTSDLMAKPNSVSPESGGTAPASASAASPIKLLTGKSDKEFTIFVHGYSFNEKQIIIRYSMKYDPPLIADQNPAKKSITPVVQLDDSTIREVPGIIAVDSGQKLYKNGVIIYSFGGTPPPEKFTLKVNIKSLLLVDELGKESTITGNWGFEMPVKRNYRLKPNGQSEPLELPGL</sequence>
<feature type="region of interest" description="Disordered" evidence="14">
    <location>
        <begin position="409"/>
        <end position="459"/>
    </location>
</feature>
<evidence type="ECO:0000256" key="5">
    <source>
        <dbReference type="ARBA" id="ARBA00022553"/>
    </source>
</evidence>
<evidence type="ECO:0000259" key="17">
    <source>
        <dbReference type="PROSITE" id="PS50885"/>
    </source>
</evidence>
<dbReference type="Gene3D" id="1.10.287.130">
    <property type="match status" value="1"/>
</dbReference>
<dbReference type="Pfam" id="PF02518">
    <property type="entry name" value="HATPase_c"/>
    <property type="match status" value="1"/>
</dbReference>
<evidence type="ECO:0000256" key="2">
    <source>
        <dbReference type="ARBA" id="ARBA00004651"/>
    </source>
</evidence>
<feature type="domain" description="HAMP" evidence="17">
    <location>
        <begin position="78"/>
        <end position="124"/>
    </location>
</feature>
<reference evidence="18 19" key="1">
    <citation type="submission" date="2020-01" db="EMBL/GenBank/DDBJ databases">
        <title>Polyphasic characterisation and genomic insights into a novel alkali tolerant bacterium VR-M41.</title>
        <authorList>
            <person name="Vemuluri V.R."/>
        </authorList>
    </citation>
    <scope>NUCLEOTIDE SEQUENCE [LARGE SCALE GENOMIC DNA]</scope>
    <source>
        <strain evidence="18 19">VR-M41</strain>
    </source>
</reference>
<dbReference type="InterPro" id="IPR036890">
    <property type="entry name" value="HATPase_C_sf"/>
</dbReference>
<dbReference type="Gene3D" id="3.30.565.10">
    <property type="entry name" value="Histidine kinase-like ATPase, C-terminal domain"/>
    <property type="match status" value="1"/>
</dbReference>
<feature type="transmembrane region" description="Helical" evidence="15">
    <location>
        <begin position="464"/>
        <end position="487"/>
    </location>
</feature>
<evidence type="ECO:0000256" key="15">
    <source>
        <dbReference type="SAM" id="Phobius"/>
    </source>
</evidence>
<keyword evidence="6" id="KW-0808">Transferase</keyword>
<organism evidence="18 19">
    <name type="scientific">Saccharibacillus alkalitolerans</name>
    <dbReference type="NCBI Taxonomy" id="2705290"/>
    <lineage>
        <taxon>Bacteria</taxon>
        <taxon>Bacillati</taxon>
        <taxon>Bacillota</taxon>
        <taxon>Bacilli</taxon>
        <taxon>Bacillales</taxon>
        <taxon>Paenibacillaceae</taxon>
        <taxon>Saccharibacillus</taxon>
    </lineage>
</organism>
<dbReference type="CDD" id="cd00075">
    <property type="entry name" value="HATPase"/>
    <property type="match status" value="1"/>
</dbReference>
<evidence type="ECO:0000256" key="3">
    <source>
        <dbReference type="ARBA" id="ARBA00012438"/>
    </source>
</evidence>
<dbReference type="SMART" id="SM00388">
    <property type="entry name" value="HisKA"/>
    <property type="match status" value="1"/>
</dbReference>
<gene>
    <name evidence="18" type="ORF">GYN08_14560</name>
</gene>
<dbReference type="EC" id="2.7.13.3" evidence="3"/>
<evidence type="ECO:0000256" key="14">
    <source>
        <dbReference type="SAM" id="MobiDB-lite"/>
    </source>
</evidence>
<dbReference type="InterPro" id="IPR003594">
    <property type="entry name" value="HATPase_dom"/>
</dbReference>
<dbReference type="PANTHER" id="PTHR45528">
    <property type="entry name" value="SENSOR HISTIDINE KINASE CPXA"/>
    <property type="match status" value="1"/>
</dbReference>
<evidence type="ECO:0000256" key="7">
    <source>
        <dbReference type="ARBA" id="ARBA00022692"/>
    </source>
</evidence>
<evidence type="ECO:0000313" key="19">
    <source>
        <dbReference type="Proteomes" id="UP000800303"/>
    </source>
</evidence>
<dbReference type="InterPro" id="IPR005467">
    <property type="entry name" value="His_kinase_dom"/>
</dbReference>
<dbReference type="Pfam" id="PF00672">
    <property type="entry name" value="HAMP"/>
    <property type="match status" value="2"/>
</dbReference>